<evidence type="ECO:0000313" key="3">
    <source>
        <dbReference type="Proteomes" id="UP000620124"/>
    </source>
</evidence>
<dbReference type="OrthoDB" id="3008758at2759"/>
<dbReference type="Proteomes" id="UP000620124">
    <property type="component" value="Unassembled WGS sequence"/>
</dbReference>
<feature type="compositionally biased region" description="Low complexity" evidence="1">
    <location>
        <begin position="1"/>
        <end position="17"/>
    </location>
</feature>
<evidence type="ECO:0000313" key="2">
    <source>
        <dbReference type="EMBL" id="KAF7339829.1"/>
    </source>
</evidence>
<accession>A0A8H6XG50</accession>
<dbReference type="EMBL" id="JACAZI010000019">
    <property type="protein sequence ID" value="KAF7339829.1"/>
    <property type="molecule type" value="Genomic_DNA"/>
</dbReference>
<proteinExistence type="predicted"/>
<gene>
    <name evidence="2" type="ORF">MVEN_01899500</name>
</gene>
<protein>
    <submittedName>
        <fullName evidence="2">Uncharacterized protein</fullName>
    </submittedName>
</protein>
<feature type="region of interest" description="Disordered" evidence="1">
    <location>
        <begin position="1"/>
        <end position="34"/>
    </location>
</feature>
<comment type="caution">
    <text evidence="2">The sequence shown here is derived from an EMBL/GenBank/DDBJ whole genome shotgun (WGS) entry which is preliminary data.</text>
</comment>
<sequence>MHSTSATPSTTAVSRSAFSSVPTPTATSQTDVTIDMSSGSGLSFSGSWASSSSSCGSGTSKTVSSDGVTEAQFSELSYSFRGSAIYVKTSSSNANYIIELDGNSTNYGQNTGWTTPPPNCTYGWWLDNLDSTLHFLTISIYAGGKSITKRAVEPFTFELHNFVIAQNIYSSSSSPGATAATSSPTGGNWYRFGFGW</sequence>
<keyword evidence="3" id="KW-1185">Reference proteome</keyword>
<evidence type="ECO:0000256" key="1">
    <source>
        <dbReference type="SAM" id="MobiDB-lite"/>
    </source>
</evidence>
<feature type="compositionally biased region" description="Polar residues" evidence="1">
    <location>
        <begin position="18"/>
        <end position="34"/>
    </location>
</feature>
<name>A0A8H6XG50_9AGAR</name>
<organism evidence="2 3">
    <name type="scientific">Mycena venus</name>
    <dbReference type="NCBI Taxonomy" id="2733690"/>
    <lineage>
        <taxon>Eukaryota</taxon>
        <taxon>Fungi</taxon>
        <taxon>Dikarya</taxon>
        <taxon>Basidiomycota</taxon>
        <taxon>Agaricomycotina</taxon>
        <taxon>Agaricomycetes</taxon>
        <taxon>Agaricomycetidae</taxon>
        <taxon>Agaricales</taxon>
        <taxon>Marasmiineae</taxon>
        <taxon>Mycenaceae</taxon>
        <taxon>Mycena</taxon>
    </lineage>
</organism>
<dbReference type="AlphaFoldDB" id="A0A8H6XG50"/>
<reference evidence="2" key="1">
    <citation type="submission" date="2020-05" db="EMBL/GenBank/DDBJ databases">
        <title>Mycena genomes resolve the evolution of fungal bioluminescence.</title>
        <authorList>
            <person name="Tsai I.J."/>
        </authorList>
    </citation>
    <scope>NUCLEOTIDE SEQUENCE</scope>
    <source>
        <strain evidence="2">CCC161011</strain>
    </source>
</reference>